<dbReference type="AlphaFoldDB" id="A0A8D8VG60"/>
<dbReference type="Pfam" id="PF00003">
    <property type="entry name" value="7tm_3"/>
    <property type="match status" value="1"/>
</dbReference>
<evidence type="ECO:0000256" key="11">
    <source>
        <dbReference type="ARBA" id="ARBA00023157"/>
    </source>
</evidence>
<feature type="signal peptide" evidence="21">
    <location>
        <begin position="1"/>
        <end position="27"/>
    </location>
</feature>
<protein>
    <recommendedName>
        <fullName evidence="17">Gamma-aminobutyric acid type B receptor subunit 2</fullName>
    </recommendedName>
    <alternativeName>
        <fullName evidence="18">G-protein coupled receptor 51</fullName>
    </alternativeName>
</protein>
<evidence type="ECO:0000256" key="4">
    <source>
        <dbReference type="ARBA" id="ARBA00022692"/>
    </source>
</evidence>
<feature type="transmembrane region" description="Helical" evidence="20">
    <location>
        <begin position="576"/>
        <end position="597"/>
    </location>
</feature>
<feature type="transmembrane region" description="Helical" evidence="20">
    <location>
        <begin position="501"/>
        <end position="518"/>
    </location>
</feature>
<feature type="region of interest" description="Disordered" evidence="19">
    <location>
        <begin position="743"/>
        <end position="763"/>
    </location>
</feature>
<dbReference type="Pfam" id="PF01094">
    <property type="entry name" value="ANF_receptor"/>
    <property type="match status" value="1"/>
</dbReference>
<evidence type="ECO:0000256" key="9">
    <source>
        <dbReference type="ARBA" id="ARBA00023054"/>
    </source>
</evidence>
<keyword evidence="7" id="KW-0770">Synapse</keyword>
<feature type="transmembrane region" description="Helical" evidence="20">
    <location>
        <begin position="675"/>
        <end position="692"/>
    </location>
</feature>
<dbReference type="PANTHER" id="PTHR10519">
    <property type="entry name" value="GABA-B RECEPTOR"/>
    <property type="match status" value="1"/>
</dbReference>
<feature type="compositionally biased region" description="Basic and acidic residues" evidence="19">
    <location>
        <begin position="748"/>
        <end position="763"/>
    </location>
</feature>
<evidence type="ECO:0000256" key="6">
    <source>
        <dbReference type="ARBA" id="ARBA00022989"/>
    </source>
</evidence>
<keyword evidence="12 23" id="KW-0675">Receptor</keyword>
<keyword evidence="11" id="KW-1015">Disulfide bond</keyword>
<evidence type="ECO:0000256" key="3">
    <source>
        <dbReference type="ARBA" id="ARBA00022553"/>
    </source>
</evidence>
<dbReference type="GO" id="GO:0045211">
    <property type="term" value="C:postsynaptic membrane"/>
    <property type="evidence" value="ECO:0007669"/>
    <property type="project" value="UniProtKB-SubCell"/>
</dbReference>
<evidence type="ECO:0000256" key="12">
    <source>
        <dbReference type="ARBA" id="ARBA00023170"/>
    </source>
</evidence>
<dbReference type="PROSITE" id="PS50259">
    <property type="entry name" value="G_PROTEIN_RECEP_F3_4"/>
    <property type="match status" value="1"/>
</dbReference>
<dbReference type="InterPro" id="IPR001828">
    <property type="entry name" value="ANF_lig-bd_rcpt"/>
</dbReference>
<dbReference type="CDD" id="cd06366">
    <property type="entry name" value="PBP1_GABAb_receptor"/>
    <property type="match status" value="1"/>
</dbReference>
<feature type="compositionally biased region" description="Low complexity" evidence="19">
    <location>
        <begin position="827"/>
        <end position="838"/>
    </location>
</feature>
<dbReference type="EMBL" id="HBUF01361116">
    <property type="protein sequence ID" value="CAG6720778.1"/>
    <property type="molecule type" value="Transcribed_RNA"/>
</dbReference>
<proteinExistence type="inferred from homology"/>
<comment type="similarity">
    <text evidence="1">Belongs to the G-protein coupled receptor 3 family. GABA-B receptor subfamily.</text>
</comment>
<keyword evidence="13" id="KW-0325">Glycoprotein</keyword>
<dbReference type="EMBL" id="HBUF01051596">
    <property type="protein sequence ID" value="CAG6622027.1"/>
    <property type="molecule type" value="Transcribed_RNA"/>
</dbReference>
<dbReference type="EMBL" id="HBUF01051595">
    <property type="protein sequence ID" value="CAG6622025.1"/>
    <property type="molecule type" value="Transcribed_RNA"/>
</dbReference>
<dbReference type="GO" id="GO:0007214">
    <property type="term" value="P:gamma-aminobutyric acid signaling pathway"/>
    <property type="evidence" value="ECO:0007669"/>
    <property type="project" value="TreeGrafter"/>
</dbReference>
<keyword evidence="4 20" id="KW-0812">Transmembrane</keyword>
<dbReference type="GO" id="GO:0038039">
    <property type="term" value="C:G protein-coupled receptor heterodimeric complex"/>
    <property type="evidence" value="ECO:0007669"/>
    <property type="project" value="TreeGrafter"/>
</dbReference>
<evidence type="ECO:0000256" key="7">
    <source>
        <dbReference type="ARBA" id="ARBA00023018"/>
    </source>
</evidence>
<dbReference type="PRINTS" id="PR01176">
    <property type="entry name" value="GABABRECEPTR"/>
</dbReference>
<dbReference type="EMBL" id="HBUF01361118">
    <property type="protein sequence ID" value="CAG6720782.1"/>
    <property type="molecule type" value="Transcribed_RNA"/>
</dbReference>
<accession>A0A8D8VG60</accession>
<feature type="chain" id="PRO_5033671611" description="Gamma-aminobutyric acid type B receptor subunit 2" evidence="21">
    <location>
        <begin position="28"/>
        <end position="1123"/>
    </location>
</feature>
<sequence>MPGAVPPLRIHVPGLALQILLLVAVVAQRPSGLNKRHDVYIAGFFPYTRDIAEGRIGRGVMPAVKLAVDHINESPTVLRNYRLHMWWNDTECNAAVGVKSFFDMMHDLPHKLMLFGSVCTHVTDPIAKASKHWRLTQLSYGDTHPMFTRTHFPNFFRVVPSENAFNEPRLKLLQHFNWTIVGTIYQNEPRYSLAHNKLLKEMLDAEIDVKVSHSFSDEISTALAKLKETDVRIILGNFNEFWAKMIFCEAYRIGMVGRKYQWLIMGMYSESWWNSSLPCPIEELVTALDGCILTDLLPLSTSGEITVSGITADEYEVEYTSRRGSEYSRFHGYGYDGIWTAALAIQHAAQRIHHHRNNETILDFQYTDPLWEKLFVDALRNTSFEGVTGPVRFYDNERKANILLKQFQNGRGEIKIGEFNAITHYLDLERWDPIRWKEGRGPPMDRTVSITEHSHVKLGIYLAFAISSAIGITFASIFLFLNIKHRNQRYIKMSSPHLNNLIIIGCMFTYMSVIFLGLDSNLTSVDAYPYICTARAWLLMAGFSLAFGAMFSKTWRVHSIFTDLKLNKKVIKDYQLFMVVGVLLAIDLVIMCTWHFTDPFYRGTRKMMPYHHPMSEDIQIVPEIEYCQSERMGVFLSTIYAYKGLLMMFGAFLAWETRHVSIPALNDSKYVGMSVYNVVLMCIMGAAISFVISDKQDASFVIISLFILFCTTTTLLLVFVPKILELKRNPQGSVDKRIRATLRPMSKTRRDSSELEEKLKDAKMSNMRHRKILAERENELQALLSRIGAEPSTAGSGPKTLPSALKPPQPDALTVVKREPISETELTSVTSVASVASSQEGGGGGDNTVVTEEQQTIAQKKKTSFSLSKLPSIAIDEPPYSTPAGHPPTPHPTSCPSPLSMITESNGGGGDTSLEDSVRTSTPPSAGKAGSGVTRQNHSPRRIVPTTPPLSQSRRRRSTVCKGSPPLPPTSQRRTSMPSQQPAPQPPKKPNPTFVLQDELWLTQRSHCRSKCALNHVQPSDNERQVSTIHRTISERNGKEKCHHTMSAGSNGGSMTTLAKSLRKPTPAHVQSTPNVFGNAVSEGELLDLAILPIFQKLLTQRHGASIASCPNIAIKCDIVEYL</sequence>
<comment type="subcellular location">
    <subcellularLocation>
        <location evidence="16">Postsynaptic cell membrane</location>
        <topology evidence="16">Multi-pass membrane protein</topology>
    </subcellularLocation>
</comment>
<evidence type="ECO:0000313" key="23">
    <source>
        <dbReference type="EMBL" id="CAG6720776.1"/>
    </source>
</evidence>
<feature type="compositionally biased region" description="Polar residues" evidence="19">
    <location>
        <begin position="848"/>
        <end position="869"/>
    </location>
</feature>
<evidence type="ECO:0000256" key="1">
    <source>
        <dbReference type="ARBA" id="ARBA00008991"/>
    </source>
</evidence>
<evidence type="ECO:0000256" key="21">
    <source>
        <dbReference type="SAM" id="SignalP"/>
    </source>
</evidence>
<dbReference type="SUPFAM" id="SSF53822">
    <property type="entry name" value="Periplasmic binding protein-like I"/>
    <property type="match status" value="1"/>
</dbReference>
<keyword evidence="8" id="KW-0297">G-protein coupled receptor</keyword>
<evidence type="ECO:0000256" key="14">
    <source>
        <dbReference type="ARBA" id="ARBA00023224"/>
    </source>
</evidence>
<dbReference type="GO" id="GO:0004965">
    <property type="term" value="F:G protein-coupled GABA receptor activity"/>
    <property type="evidence" value="ECO:0007669"/>
    <property type="project" value="InterPro"/>
</dbReference>
<evidence type="ECO:0000256" key="13">
    <source>
        <dbReference type="ARBA" id="ARBA00023180"/>
    </source>
</evidence>
<keyword evidence="2" id="KW-1003">Cell membrane</keyword>
<evidence type="ECO:0000256" key="5">
    <source>
        <dbReference type="ARBA" id="ARBA00022729"/>
    </source>
</evidence>
<keyword evidence="15" id="KW-0628">Postsynaptic cell membrane</keyword>
<keyword evidence="10 20" id="KW-0472">Membrane</keyword>
<feature type="transmembrane region" description="Helical" evidence="20">
    <location>
        <begin position="634"/>
        <end position="655"/>
    </location>
</feature>
<dbReference type="EMBL" id="HBUF01227718">
    <property type="protein sequence ID" value="CAG6672153.1"/>
    <property type="molecule type" value="Transcribed_RNA"/>
</dbReference>
<dbReference type="Gene3D" id="3.40.50.2300">
    <property type="match status" value="2"/>
</dbReference>
<evidence type="ECO:0000256" key="18">
    <source>
        <dbReference type="ARBA" id="ARBA00083903"/>
    </source>
</evidence>
<name>A0A8D8VG60_9HEMI</name>
<feature type="domain" description="G-protein coupled receptors family 3 profile" evidence="22">
    <location>
        <begin position="460"/>
        <end position="742"/>
    </location>
</feature>
<feature type="transmembrane region" description="Helical" evidence="20">
    <location>
        <begin position="698"/>
        <end position="720"/>
    </location>
</feature>
<dbReference type="FunFam" id="3.40.50.2300:FF:000072">
    <property type="entry name" value="Gamma-aminobutyric acid type B receptor subunit 2"/>
    <property type="match status" value="1"/>
</dbReference>
<evidence type="ECO:0000256" key="8">
    <source>
        <dbReference type="ARBA" id="ARBA00023040"/>
    </source>
</evidence>
<dbReference type="PROSITE" id="PS00981">
    <property type="entry name" value="G_PROTEIN_RECEP_F3_3"/>
    <property type="match status" value="1"/>
</dbReference>
<keyword evidence="5 21" id="KW-0732">Signal</keyword>
<feature type="region of interest" description="Disordered" evidence="19">
    <location>
        <begin position="789"/>
        <end position="812"/>
    </location>
</feature>
<evidence type="ECO:0000256" key="10">
    <source>
        <dbReference type="ARBA" id="ARBA00023136"/>
    </source>
</evidence>
<dbReference type="PRINTS" id="PR01177">
    <property type="entry name" value="GABAB1RECPTR"/>
</dbReference>
<dbReference type="EMBL" id="HBUF01227717">
    <property type="protein sequence ID" value="CAG6672152.1"/>
    <property type="molecule type" value="Transcribed_RNA"/>
</dbReference>
<keyword evidence="3" id="KW-0597">Phosphoprotein</keyword>
<evidence type="ECO:0000256" key="19">
    <source>
        <dbReference type="SAM" id="MobiDB-lite"/>
    </source>
</evidence>
<keyword evidence="14" id="KW-0807">Transducer</keyword>
<dbReference type="EMBL" id="HBUF01361115">
    <property type="protein sequence ID" value="CAG6720776.1"/>
    <property type="molecule type" value="Transcribed_RNA"/>
</dbReference>
<feature type="transmembrane region" description="Helical" evidence="20">
    <location>
        <begin position="458"/>
        <end position="481"/>
    </location>
</feature>
<feature type="compositionally biased region" description="Pro residues" evidence="19">
    <location>
        <begin position="981"/>
        <end position="990"/>
    </location>
</feature>
<reference evidence="23" key="1">
    <citation type="submission" date="2021-05" db="EMBL/GenBank/DDBJ databases">
        <authorList>
            <person name="Alioto T."/>
            <person name="Alioto T."/>
            <person name="Gomez Garrido J."/>
        </authorList>
    </citation>
    <scope>NUCLEOTIDE SEQUENCE</scope>
</reference>
<evidence type="ECO:0000259" key="22">
    <source>
        <dbReference type="PROSITE" id="PS50259"/>
    </source>
</evidence>
<dbReference type="InterPro" id="IPR017979">
    <property type="entry name" value="GPCR_3_CS"/>
</dbReference>
<dbReference type="PANTHER" id="PTHR10519:SF74">
    <property type="entry name" value="GAMMA-AMINOBUTYRIC ACID TYPE B RECEPTOR SUBUNIT 2"/>
    <property type="match status" value="1"/>
</dbReference>
<dbReference type="InterPro" id="IPR017978">
    <property type="entry name" value="GPCR_3_C"/>
</dbReference>
<evidence type="ECO:0000256" key="20">
    <source>
        <dbReference type="SAM" id="Phobius"/>
    </source>
</evidence>
<feature type="region of interest" description="Disordered" evidence="19">
    <location>
        <begin position="827"/>
        <end position="993"/>
    </location>
</feature>
<evidence type="ECO:0000256" key="2">
    <source>
        <dbReference type="ARBA" id="ARBA00022475"/>
    </source>
</evidence>
<evidence type="ECO:0000256" key="17">
    <source>
        <dbReference type="ARBA" id="ARBA00073785"/>
    </source>
</evidence>
<keyword evidence="6 20" id="KW-1133">Transmembrane helix</keyword>
<dbReference type="InterPro" id="IPR028082">
    <property type="entry name" value="Peripla_BP_I"/>
</dbReference>
<evidence type="ECO:0000256" key="15">
    <source>
        <dbReference type="ARBA" id="ARBA00023257"/>
    </source>
</evidence>
<dbReference type="InterPro" id="IPR002455">
    <property type="entry name" value="GPCR3_GABA-B"/>
</dbReference>
<dbReference type="FunFam" id="3.40.50.2300:FF:000063">
    <property type="entry name" value="Gamma-aminobutyric acid type B receptor subunit"/>
    <property type="match status" value="1"/>
</dbReference>
<evidence type="ECO:0000256" key="16">
    <source>
        <dbReference type="ARBA" id="ARBA00034104"/>
    </source>
</evidence>
<keyword evidence="9" id="KW-0175">Coiled coil</keyword>
<dbReference type="EMBL" id="HBUF01051594">
    <property type="protein sequence ID" value="CAG6622023.1"/>
    <property type="molecule type" value="Transcribed_RNA"/>
</dbReference>
<feature type="compositionally biased region" description="Pro residues" evidence="19">
    <location>
        <begin position="885"/>
        <end position="895"/>
    </location>
</feature>
<organism evidence="23">
    <name type="scientific">Cacopsylla melanoneura</name>
    <dbReference type="NCBI Taxonomy" id="428564"/>
    <lineage>
        <taxon>Eukaryota</taxon>
        <taxon>Metazoa</taxon>
        <taxon>Ecdysozoa</taxon>
        <taxon>Arthropoda</taxon>
        <taxon>Hexapoda</taxon>
        <taxon>Insecta</taxon>
        <taxon>Pterygota</taxon>
        <taxon>Neoptera</taxon>
        <taxon>Paraneoptera</taxon>
        <taxon>Hemiptera</taxon>
        <taxon>Sternorrhyncha</taxon>
        <taxon>Psylloidea</taxon>
        <taxon>Psyllidae</taxon>
        <taxon>Psyllinae</taxon>
        <taxon>Cacopsylla</taxon>
    </lineage>
</organism>